<dbReference type="CDD" id="cd03789">
    <property type="entry name" value="GT9_LPS_heptosyltransferase"/>
    <property type="match status" value="1"/>
</dbReference>
<dbReference type="NCBIfam" id="TIGR02201">
    <property type="entry name" value="heptsyl_trn_III"/>
    <property type="match status" value="1"/>
</dbReference>
<reference evidence="3 4" key="1">
    <citation type="submission" date="2020-03" db="EMBL/GenBank/DDBJ databases">
        <title>Complete genome sequences of two sulfur-disproportionating bacterial strains T55J and Mzg5.</title>
        <authorList>
            <person name="Umezawa K."/>
            <person name="Kojima H."/>
            <person name="Kato Y."/>
            <person name="Fukui M."/>
        </authorList>
    </citation>
    <scope>NUCLEOTIDE SEQUENCE [LARGE SCALE GENOMIC DNA]</scope>
    <source>
        <strain evidence="3 4">T55J</strain>
    </source>
</reference>
<dbReference type="RefSeq" id="WP_203472428.1">
    <property type="nucleotide sequence ID" value="NZ_AP022873.1"/>
</dbReference>
<keyword evidence="2 3" id="KW-0808">Transferase</keyword>
<protein>
    <submittedName>
        <fullName evidence="3">LPS heptosyltransferase III</fullName>
    </submittedName>
</protein>
<dbReference type="KEGG" id="dtp:JZK55_22130"/>
<keyword evidence="4" id="KW-1185">Reference proteome</keyword>
<dbReference type="Gene3D" id="3.40.50.2000">
    <property type="entry name" value="Glycogen Phosphorylase B"/>
    <property type="match status" value="2"/>
</dbReference>
<dbReference type="InterPro" id="IPR011916">
    <property type="entry name" value="LipoPS_heptosylTferase-III"/>
</dbReference>
<dbReference type="GO" id="GO:0005829">
    <property type="term" value="C:cytosol"/>
    <property type="evidence" value="ECO:0007669"/>
    <property type="project" value="TreeGrafter"/>
</dbReference>
<evidence type="ECO:0000313" key="4">
    <source>
        <dbReference type="Proteomes" id="UP000516360"/>
    </source>
</evidence>
<organism evidence="3 4">
    <name type="scientific">Dissulfurispira thermophila</name>
    <dbReference type="NCBI Taxonomy" id="2715679"/>
    <lineage>
        <taxon>Bacteria</taxon>
        <taxon>Pseudomonadati</taxon>
        <taxon>Nitrospirota</taxon>
        <taxon>Thermodesulfovibrionia</taxon>
        <taxon>Thermodesulfovibrionales</taxon>
        <taxon>Dissulfurispiraceae</taxon>
        <taxon>Dissulfurispira</taxon>
    </lineage>
</organism>
<dbReference type="PANTHER" id="PTHR30160">
    <property type="entry name" value="TETRAACYLDISACCHARIDE 4'-KINASE-RELATED"/>
    <property type="match status" value="1"/>
</dbReference>
<dbReference type="AlphaFoldDB" id="A0A7G1H594"/>
<evidence type="ECO:0000256" key="2">
    <source>
        <dbReference type="ARBA" id="ARBA00022679"/>
    </source>
</evidence>
<dbReference type="InterPro" id="IPR002201">
    <property type="entry name" value="Glyco_trans_9"/>
</dbReference>
<dbReference type="GO" id="GO:0009244">
    <property type="term" value="P:lipopolysaccharide core region biosynthetic process"/>
    <property type="evidence" value="ECO:0007669"/>
    <property type="project" value="TreeGrafter"/>
</dbReference>
<accession>A0A7G1H594</accession>
<evidence type="ECO:0000256" key="1">
    <source>
        <dbReference type="ARBA" id="ARBA00022676"/>
    </source>
</evidence>
<dbReference type="Proteomes" id="UP000516360">
    <property type="component" value="Chromosome"/>
</dbReference>
<dbReference type="EMBL" id="AP022873">
    <property type="protein sequence ID" value="BCB97291.1"/>
    <property type="molecule type" value="Genomic_DNA"/>
</dbReference>
<dbReference type="SUPFAM" id="SSF53756">
    <property type="entry name" value="UDP-Glycosyltransferase/glycogen phosphorylase"/>
    <property type="match status" value="1"/>
</dbReference>
<dbReference type="PANTHER" id="PTHR30160:SF1">
    <property type="entry name" value="LIPOPOLYSACCHARIDE 1,2-N-ACETYLGLUCOSAMINETRANSFERASE-RELATED"/>
    <property type="match status" value="1"/>
</dbReference>
<sequence>MSHTFKDIHRILVIKLRHIGDVLLTAPVFRALKEKFPDAQITALVNSGTEDVLKGNTLIDEILIMDRSIKRLSIIQRYAKEIFFLKDIRANGFDMTIDLTGGDRAAVISFASGARYRLGWKSDKGFIGKKYVYTHLSEPDANKHIVLQNLDVISQFGITTEDLTVNFYIPDDDRIFIKDILRKYNADKETNIVHIHPTSRWLFKCWKDEYMAEVIRWLLDRGNRVIVTSSPDKKEVEKAKKILSLVGNSRSSLLIDLCGKTTIKQLGAISEVSNLFFGVDSAPMHIAAAVGTPVVALFGPSGTFHWGPWDNKISNFKFQISNYWNPYPNRNGIQTFAIHTVIQRDWDCIPCGKDGCNGSKISKCLDDIRPDEVIEIIKNVIIK</sequence>
<dbReference type="GO" id="GO:0008713">
    <property type="term" value="F:ADP-heptose-lipopolysaccharide heptosyltransferase activity"/>
    <property type="evidence" value="ECO:0007669"/>
    <property type="project" value="TreeGrafter"/>
</dbReference>
<dbReference type="InterPro" id="IPR051199">
    <property type="entry name" value="LPS_LOS_Heptosyltrfase"/>
</dbReference>
<name>A0A7G1H594_9BACT</name>
<gene>
    <name evidence="3" type="ORF">JZK55_22130</name>
</gene>
<keyword evidence="1" id="KW-0328">Glycosyltransferase</keyword>
<dbReference type="Pfam" id="PF01075">
    <property type="entry name" value="Glyco_transf_9"/>
    <property type="match status" value="1"/>
</dbReference>
<evidence type="ECO:0000313" key="3">
    <source>
        <dbReference type="EMBL" id="BCB97291.1"/>
    </source>
</evidence>
<proteinExistence type="predicted"/>